<dbReference type="PANTHER" id="PTHR43707">
    <property type="entry name" value="HISTIDYL-TRNA SYNTHETASE"/>
    <property type="match status" value="1"/>
</dbReference>
<evidence type="ECO:0000259" key="11">
    <source>
        <dbReference type="PROSITE" id="PS50862"/>
    </source>
</evidence>
<sequence>MKKLLHTPEGVRDIYNVECGRKLALERRLEKVFHLYGYHDIQTPTFEYFDVFRKEIGTIPSKDLYKFFDKDGNTLVLRPDITPSVARAAATLYGDEQLPIRLCYTGNTFINHSSYQGRLRENTQMGAELMGDDSAEADAEMLALVIECLTSIGLKEFQLNVGNVDYFQSLIEDADLDEEAEERVRELINNRNYFGVEEFLDSIHVKRSSKEAFAALDELVGGVEILARARNIAPNSKGIMAIKRLEKIYDVLRIYGAEEYVTFDLSMSGTYGYYTGIIFRGYTFGTGDAFVKGGRYDRLLEKFGKESASIGFVIVIDELMNALARQKVRIVYTRKNTLIVYDEERLKEALVLARDFRKKAKNTELVKKSKGKLIEDYIEYGKEYYAGNLIYINKNGEITMINLVTGEHKVIASRDRS</sequence>
<comment type="caution">
    <text evidence="12">The sequence shown here is derived from an EMBL/GenBank/DDBJ whole genome shotgun (WGS) entry which is preliminary data.</text>
</comment>
<feature type="binding site" evidence="10">
    <location>
        <position position="128"/>
    </location>
    <ligand>
        <name>L-histidine</name>
        <dbReference type="ChEBI" id="CHEBI:57595"/>
    </ligand>
</feature>
<dbReference type="PIRSF" id="PIRSF001549">
    <property type="entry name" value="His-tRNA_synth"/>
    <property type="match status" value="1"/>
</dbReference>
<feature type="domain" description="Aminoacyl-transfer RNA synthetases class-II family profile" evidence="11">
    <location>
        <begin position="25"/>
        <end position="417"/>
    </location>
</feature>
<dbReference type="InterPro" id="IPR006195">
    <property type="entry name" value="aa-tRNA-synth_II"/>
</dbReference>
<evidence type="ECO:0000256" key="2">
    <source>
        <dbReference type="ARBA" id="ARBA00004667"/>
    </source>
</evidence>
<keyword evidence="6 9" id="KW-0028">Amino-acid biosynthesis</keyword>
<feature type="binding site" evidence="10">
    <location>
        <begin position="273"/>
        <end position="274"/>
    </location>
    <ligand>
        <name>L-histidine</name>
        <dbReference type="ChEBI" id="CHEBI:57595"/>
    </ligand>
</feature>
<reference evidence="12 13" key="1">
    <citation type="journal article" date="2016" name="Nat. Microbiol.">
        <title>The Mouse Intestinal Bacterial Collection (miBC) provides host-specific insight into cultured diversity and functional potential of the gut microbiota.</title>
        <authorList>
            <person name="Lagkouvardos I."/>
            <person name="Pukall R."/>
            <person name="Abt B."/>
            <person name="Foesel B.U."/>
            <person name="Meier-Kolthoff J.P."/>
            <person name="Kumar N."/>
            <person name="Bresciani A."/>
            <person name="Martinez I."/>
            <person name="Just S."/>
            <person name="Ziegler C."/>
            <person name="Brugiroux S."/>
            <person name="Garzetti D."/>
            <person name="Wenning M."/>
            <person name="Bui T.P."/>
            <person name="Wang J."/>
            <person name="Hugenholtz F."/>
            <person name="Plugge C.M."/>
            <person name="Peterson D.A."/>
            <person name="Hornef M.W."/>
            <person name="Baines J.F."/>
            <person name="Smidt H."/>
            <person name="Walter J."/>
            <person name="Kristiansen K."/>
            <person name="Nielsen H.B."/>
            <person name="Haller D."/>
            <person name="Overmann J."/>
            <person name="Stecher B."/>
            <person name="Clavel T."/>
        </authorList>
    </citation>
    <scope>NUCLEOTIDE SEQUENCE [LARGE SCALE GENOMIC DNA]</scope>
    <source>
        <strain evidence="12 13">DSM 28560</strain>
    </source>
</reference>
<comment type="similarity">
    <text evidence="3 9">Belongs to the class-II aminoacyl-tRNA synthetase family. HisZ subfamily.</text>
</comment>
<keyword evidence="12" id="KW-0808">Transferase</keyword>
<proteinExistence type="inferred from homology"/>
<dbReference type="HAMAP" id="MF_00125">
    <property type="entry name" value="HisZ"/>
    <property type="match status" value="1"/>
</dbReference>
<evidence type="ECO:0000256" key="6">
    <source>
        <dbReference type="ARBA" id="ARBA00022605"/>
    </source>
</evidence>
<comment type="pathway">
    <text evidence="2 9">Amino-acid biosynthesis; L-histidine biosynthesis; L-histidine from 5-phospho-alpha-D-ribose 1-diphosphate: step 1/9.</text>
</comment>
<evidence type="ECO:0000256" key="4">
    <source>
        <dbReference type="ARBA" id="ARBA00020397"/>
    </source>
</evidence>
<dbReference type="InterPro" id="IPR004516">
    <property type="entry name" value="HisRS/HisZ"/>
</dbReference>
<dbReference type="SUPFAM" id="SSF55681">
    <property type="entry name" value="Class II aaRS and biotin synthetases"/>
    <property type="match status" value="1"/>
</dbReference>
<keyword evidence="12" id="KW-0328">Glycosyltransferase</keyword>
<organism evidence="12 13">
    <name type="scientific">Extibacter muris</name>
    <dbReference type="NCBI Taxonomy" id="1796622"/>
    <lineage>
        <taxon>Bacteria</taxon>
        <taxon>Bacillati</taxon>
        <taxon>Bacillota</taxon>
        <taxon>Clostridia</taxon>
        <taxon>Lachnospirales</taxon>
        <taxon>Lachnospiraceae</taxon>
        <taxon>Extibacter</taxon>
    </lineage>
</organism>
<feature type="binding site" evidence="10">
    <location>
        <begin position="80"/>
        <end position="82"/>
    </location>
    <ligand>
        <name>L-histidine</name>
        <dbReference type="ChEBI" id="CHEBI:57595"/>
    </ligand>
</feature>
<evidence type="ECO:0000313" key="13">
    <source>
        <dbReference type="Proteomes" id="UP000295710"/>
    </source>
</evidence>
<evidence type="ECO:0000256" key="1">
    <source>
        <dbReference type="ARBA" id="ARBA00004496"/>
    </source>
</evidence>
<dbReference type="Pfam" id="PF13393">
    <property type="entry name" value="tRNA-synt_His"/>
    <property type="match status" value="1"/>
</dbReference>
<comment type="subcellular location">
    <subcellularLocation>
        <location evidence="1 9">Cytoplasm</location>
    </subcellularLocation>
</comment>
<name>A0A4R4FFG5_9FIRM</name>
<keyword evidence="5 9" id="KW-0963">Cytoplasm</keyword>
<dbReference type="GO" id="GO:0140096">
    <property type="term" value="F:catalytic activity, acting on a protein"/>
    <property type="evidence" value="ECO:0007669"/>
    <property type="project" value="UniProtKB-ARBA"/>
</dbReference>
<evidence type="ECO:0000256" key="9">
    <source>
        <dbReference type="HAMAP-Rule" id="MF_00125"/>
    </source>
</evidence>
<dbReference type="CDD" id="cd00773">
    <property type="entry name" value="HisRS-like_core"/>
    <property type="match status" value="1"/>
</dbReference>
<protein>
    <recommendedName>
        <fullName evidence="4 9">ATP phosphoribosyltransferase regulatory subunit</fullName>
    </recommendedName>
</protein>
<dbReference type="GO" id="GO:0016757">
    <property type="term" value="F:glycosyltransferase activity"/>
    <property type="evidence" value="ECO:0007669"/>
    <property type="project" value="UniProtKB-KW"/>
</dbReference>
<keyword evidence="13" id="KW-1185">Reference proteome</keyword>
<dbReference type="GO" id="GO:0006427">
    <property type="term" value="P:histidyl-tRNA aminoacylation"/>
    <property type="evidence" value="ECO:0007669"/>
    <property type="project" value="TreeGrafter"/>
</dbReference>
<dbReference type="GO" id="GO:0004821">
    <property type="term" value="F:histidine-tRNA ligase activity"/>
    <property type="evidence" value="ECO:0007669"/>
    <property type="project" value="TreeGrafter"/>
</dbReference>
<keyword evidence="7 9" id="KW-0368">Histidine biosynthesis</keyword>
<dbReference type="PROSITE" id="PS50862">
    <property type="entry name" value="AA_TRNA_LIGASE_II"/>
    <property type="match status" value="1"/>
</dbReference>
<evidence type="ECO:0000256" key="7">
    <source>
        <dbReference type="ARBA" id="ARBA00023102"/>
    </source>
</evidence>
<evidence type="ECO:0000313" key="12">
    <source>
        <dbReference type="EMBL" id="TDA22347.1"/>
    </source>
</evidence>
<dbReference type="EMBL" id="SMMX01000004">
    <property type="protein sequence ID" value="TDA22347.1"/>
    <property type="molecule type" value="Genomic_DNA"/>
</dbReference>
<dbReference type="RefSeq" id="WP_132276351.1">
    <property type="nucleotide sequence ID" value="NZ_JAOBST010000001.1"/>
</dbReference>
<dbReference type="InterPro" id="IPR004517">
    <property type="entry name" value="HisZ"/>
</dbReference>
<dbReference type="Gene3D" id="3.30.930.10">
    <property type="entry name" value="Bira Bifunctional Protein, Domain 2"/>
    <property type="match status" value="1"/>
</dbReference>
<evidence type="ECO:0000256" key="5">
    <source>
        <dbReference type="ARBA" id="ARBA00022490"/>
    </source>
</evidence>
<gene>
    <name evidence="9 12" type="primary">hisZ</name>
    <name evidence="12" type="ORF">E1963_06210</name>
</gene>
<comment type="subunit">
    <text evidence="9">Heteromultimer composed of HisG and HisZ subunits.</text>
</comment>
<dbReference type="GO" id="GO:0005737">
    <property type="term" value="C:cytoplasm"/>
    <property type="evidence" value="ECO:0007669"/>
    <property type="project" value="UniProtKB-SubCell"/>
</dbReference>
<evidence type="ECO:0000256" key="3">
    <source>
        <dbReference type="ARBA" id="ARBA00005539"/>
    </source>
</evidence>
<dbReference type="GO" id="GO:0000105">
    <property type="term" value="P:L-histidine biosynthetic process"/>
    <property type="evidence" value="ECO:0007669"/>
    <property type="project" value="UniProtKB-UniRule"/>
</dbReference>
<dbReference type="UniPathway" id="UPA00031">
    <property type="reaction ID" value="UER00006"/>
</dbReference>
<dbReference type="NCBIfam" id="TIGR00443">
    <property type="entry name" value="hisZ_biosyn_reg"/>
    <property type="match status" value="1"/>
</dbReference>
<evidence type="ECO:0000256" key="8">
    <source>
        <dbReference type="ARBA" id="ARBA00025246"/>
    </source>
</evidence>
<dbReference type="InterPro" id="IPR041715">
    <property type="entry name" value="HisRS-like_core"/>
</dbReference>
<evidence type="ECO:0000256" key="10">
    <source>
        <dbReference type="PIRSR" id="PIRSR001549-1"/>
    </source>
</evidence>
<dbReference type="Proteomes" id="UP000295710">
    <property type="component" value="Unassembled WGS sequence"/>
</dbReference>
<comment type="function">
    <text evidence="8 9">Required for the first step of histidine biosynthesis. May allow the feedback regulation of ATP phosphoribosyltransferase activity by histidine.</text>
</comment>
<comment type="miscellaneous">
    <text evidence="9">This function is generally fulfilled by the C-terminal part of HisG, which is missing in some bacteria such as this one.</text>
</comment>
<dbReference type="AlphaFoldDB" id="A0A4R4FFG5"/>
<accession>A0A4R4FFG5</accession>
<dbReference type="PANTHER" id="PTHR43707:SF6">
    <property type="entry name" value="ATP PHOSPHORIBOSYLTRANSFERASE REGULATORY SUBUNIT"/>
    <property type="match status" value="1"/>
</dbReference>
<feature type="binding site" evidence="10">
    <location>
        <position position="124"/>
    </location>
    <ligand>
        <name>L-histidine</name>
        <dbReference type="ChEBI" id="CHEBI:57595"/>
    </ligand>
</feature>
<dbReference type="InterPro" id="IPR045864">
    <property type="entry name" value="aa-tRNA-synth_II/BPL/LPL"/>
</dbReference>